<reference evidence="2 4" key="1">
    <citation type="submission" date="2017-01" db="EMBL/GenBank/DDBJ databases">
        <authorList>
            <person name="Varghese N."/>
            <person name="Submissions S."/>
        </authorList>
    </citation>
    <scope>NUCLEOTIDE SEQUENCE [LARGE SCALE GENOMIC DNA]</scope>
    <source>
        <strain evidence="2 4">ATCC 27950</strain>
    </source>
</reference>
<name>A0A381FFJ5_9FLAO</name>
<accession>A0A381FFJ5</accession>
<keyword evidence="1" id="KW-0732">Signal</keyword>
<protein>
    <submittedName>
        <fullName evidence="3">Uncharacterized protein</fullName>
    </submittedName>
</protein>
<organism evidence="3 5">
    <name type="scientific">Chryseobacterium indoltheticum</name>
    <dbReference type="NCBI Taxonomy" id="254"/>
    <lineage>
        <taxon>Bacteria</taxon>
        <taxon>Pseudomonadati</taxon>
        <taxon>Bacteroidota</taxon>
        <taxon>Flavobacteriia</taxon>
        <taxon>Flavobacteriales</taxon>
        <taxon>Weeksellaceae</taxon>
        <taxon>Chryseobacterium group</taxon>
        <taxon>Chryseobacterium</taxon>
    </lineage>
</organism>
<dbReference type="Proteomes" id="UP000185725">
    <property type="component" value="Unassembled WGS sequence"/>
</dbReference>
<dbReference type="OrthoDB" id="1242346at2"/>
<dbReference type="Proteomes" id="UP000255231">
    <property type="component" value="Unassembled WGS sequence"/>
</dbReference>
<feature type="chain" id="PRO_5016714869" evidence="1">
    <location>
        <begin position="19"/>
        <end position="116"/>
    </location>
</feature>
<gene>
    <name evidence="3" type="ORF">NCTC13560_03011</name>
    <name evidence="2" type="ORF">SAMN05421682_102143</name>
</gene>
<evidence type="ECO:0000313" key="5">
    <source>
        <dbReference type="Proteomes" id="UP000255231"/>
    </source>
</evidence>
<dbReference type="EMBL" id="UFVS01000001">
    <property type="protein sequence ID" value="SUX45321.1"/>
    <property type="molecule type" value="Genomic_DNA"/>
</dbReference>
<dbReference type="KEGG" id="cil:EG358_11850"/>
<dbReference type="RefSeq" id="WP_076558312.1">
    <property type="nucleotide sequence ID" value="NZ_CP033929.1"/>
</dbReference>
<dbReference type="EMBL" id="FTMF01000002">
    <property type="protein sequence ID" value="SIQ04560.1"/>
    <property type="molecule type" value="Genomic_DNA"/>
</dbReference>
<sequence length="116" mass="13573">MKKILFFLLISANVFTFAQQTDQEDIKKAIKKESIEGRMDFSKMVEEKYSSAPFIRFGDTLYNKKDFAILLWGAKVKNLGIESLDETSKLWEEIYKKTLTEPERKALKTGFETKFE</sequence>
<dbReference type="AlphaFoldDB" id="A0A381FFJ5"/>
<reference evidence="3 5" key="2">
    <citation type="submission" date="2018-06" db="EMBL/GenBank/DDBJ databases">
        <authorList>
            <consortium name="Pathogen Informatics"/>
            <person name="Doyle S."/>
        </authorList>
    </citation>
    <scope>NUCLEOTIDE SEQUENCE [LARGE SCALE GENOMIC DNA]</scope>
    <source>
        <strain evidence="3 5">NCTC13560</strain>
    </source>
</reference>
<proteinExistence type="predicted"/>
<keyword evidence="4" id="KW-1185">Reference proteome</keyword>
<evidence type="ECO:0000313" key="4">
    <source>
        <dbReference type="Proteomes" id="UP000185725"/>
    </source>
</evidence>
<evidence type="ECO:0000313" key="2">
    <source>
        <dbReference type="EMBL" id="SIQ04560.1"/>
    </source>
</evidence>
<dbReference type="GeneID" id="303674397"/>
<feature type="signal peptide" evidence="1">
    <location>
        <begin position="1"/>
        <end position="18"/>
    </location>
</feature>
<evidence type="ECO:0000313" key="3">
    <source>
        <dbReference type="EMBL" id="SUX45321.1"/>
    </source>
</evidence>
<evidence type="ECO:0000256" key="1">
    <source>
        <dbReference type="SAM" id="SignalP"/>
    </source>
</evidence>